<dbReference type="EMBL" id="ML994690">
    <property type="protein sequence ID" value="KAF2177323.1"/>
    <property type="molecule type" value="Genomic_DNA"/>
</dbReference>
<evidence type="ECO:0000313" key="3">
    <source>
        <dbReference type="Proteomes" id="UP000800200"/>
    </source>
</evidence>
<evidence type="ECO:0000313" key="2">
    <source>
        <dbReference type="EMBL" id="KAF2177323.1"/>
    </source>
</evidence>
<feature type="domain" description="NADH:flavin oxidoreductase/NADH oxidase N-terminal" evidence="1">
    <location>
        <begin position="50"/>
        <end position="292"/>
    </location>
</feature>
<evidence type="ECO:0000259" key="1">
    <source>
        <dbReference type="Pfam" id="PF00724"/>
    </source>
</evidence>
<organism evidence="2 3">
    <name type="scientific">Zopfia rhizophila CBS 207.26</name>
    <dbReference type="NCBI Taxonomy" id="1314779"/>
    <lineage>
        <taxon>Eukaryota</taxon>
        <taxon>Fungi</taxon>
        <taxon>Dikarya</taxon>
        <taxon>Ascomycota</taxon>
        <taxon>Pezizomycotina</taxon>
        <taxon>Dothideomycetes</taxon>
        <taxon>Dothideomycetes incertae sedis</taxon>
        <taxon>Zopfiaceae</taxon>
        <taxon>Zopfia</taxon>
    </lineage>
</organism>
<dbReference type="InterPro" id="IPR001155">
    <property type="entry name" value="OxRdtase_FMN_N"/>
</dbReference>
<dbReference type="InterPro" id="IPR045247">
    <property type="entry name" value="Oye-like"/>
</dbReference>
<accession>A0A6A6DE90</accession>
<sequence length="325" mass="36338">MSPNRLLQPLQVSTMALHHRIGMAPLTRFRSTDDHVPTPLNVEYYAQRASGCYMACQIFAMGRAAVKEVAEREGIQITAPSALRASDDPQYGDPVAMTKKQIGMTVQAFADAARNARDAGFDAVEIHVGNGYLLDQFLQDVSNQRDDEYGGSIENRSRLIVEVTRAVVDVIGADRTGIRLSPWSTFQGMCMADPIPQFTDIIRKVDALGLAYMSLIESRISGSEQVSEKNTNSLEFAYKLWKRPLLVAGGYNAETAQKLVNEQYPDHNIIVLFGRHYVSTPDLPFRVKQSLSPNPYNRSTFYIQKSPQGYTDYPFSHEYLQSVQA</sequence>
<protein>
    <submittedName>
        <fullName evidence="2">NADH:flavin oxidoreductase/NADH oxidase family protein-like protein</fullName>
    </submittedName>
</protein>
<dbReference type="SUPFAM" id="SSF51395">
    <property type="entry name" value="FMN-linked oxidoreductases"/>
    <property type="match status" value="1"/>
</dbReference>
<dbReference type="AlphaFoldDB" id="A0A6A6DE90"/>
<dbReference type="Proteomes" id="UP000800200">
    <property type="component" value="Unassembled WGS sequence"/>
</dbReference>
<proteinExistence type="predicted"/>
<gene>
    <name evidence="2" type="ORF">K469DRAFT_742598</name>
</gene>
<dbReference type="Gene3D" id="3.20.20.70">
    <property type="entry name" value="Aldolase class I"/>
    <property type="match status" value="2"/>
</dbReference>
<dbReference type="GO" id="GO:0010181">
    <property type="term" value="F:FMN binding"/>
    <property type="evidence" value="ECO:0007669"/>
    <property type="project" value="InterPro"/>
</dbReference>
<dbReference type="OrthoDB" id="276546at2759"/>
<keyword evidence="3" id="KW-1185">Reference proteome</keyword>
<dbReference type="GO" id="GO:0003959">
    <property type="term" value="F:NADPH dehydrogenase activity"/>
    <property type="evidence" value="ECO:0007669"/>
    <property type="project" value="TreeGrafter"/>
</dbReference>
<reference evidence="2" key="1">
    <citation type="journal article" date="2020" name="Stud. Mycol.">
        <title>101 Dothideomycetes genomes: a test case for predicting lifestyles and emergence of pathogens.</title>
        <authorList>
            <person name="Haridas S."/>
            <person name="Albert R."/>
            <person name="Binder M."/>
            <person name="Bloem J."/>
            <person name="Labutti K."/>
            <person name="Salamov A."/>
            <person name="Andreopoulos B."/>
            <person name="Baker S."/>
            <person name="Barry K."/>
            <person name="Bills G."/>
            <person name="Bluhm B."/>
            <person name="Cannon C."/>
            <person name="Castanera R."/>
            <person name="Culley D."/>
            <person name="Daum C."/>
            <person name="Ezra D."/>
            <person name="Gonzalez J."/>
            <person name="Henrissat B."/>
            <person name="Kuo A."/>
            <person name="Liang C."/>
            <person name="Lipzen A."/>
            <person name="Lutzoni F."/>
            <person name="Magnuson J."/>
            <person name="Mondo S."/>
            <person name="Nolan M."/>
            <person name="Ohm R."/>
            <person name="Pangilinan J."/>
            <person name="Park H.-J."/>
            <person name="Ramirez L."/>
            <person name="Alfaro M."/>
            <person name="Sun H."/>
            <person name="Tritt A."/>
            <person name="Yoshinaga Y."/>
            <person name="Zwiers L.-H."/>
            <person name="Turgeon B."/>
            <person name="Goodwin S."/>
            <person name="Spatafora J."/>
            <person name="Crous P."/>
            <person name="Grigoriev I."/>
        </authorList>
    </citation>
    <scope>NUCLEOTIDE SEQUENCE</scope>
    <source>
        <strain evidence="2">CBS 207.26</strain>
    </source>
</reference>
<dbReference type="PANTHER" id="PTHR22893">
    <property type="entry name" value="NADH OXIDOREDUCTASE-RELATED"/>
    <property type="match status" value="1"/>
</dbReference>
<dbReference type="PANTHER" id="PTHR22893:SF91">
    <property type="entry name" value="NADPH DEHYDROGENASE 2-RELATED"/>
    <property type="match status" value="1"/>
</dbReference>
<name>A0A6A6DE90_9PEZI</name>
<dbReference type="Pfam" id="PF00724">
    <property type="entry name" value="Oxidored_FMN"/>
    <property type="match status" value="1"/>
</dbReference>
<dbReference type="InterPro" id="IPR013785">
    <property type="entry name" value="Aldolase_TIM"/>
</dbReference>